<comment type="subcellular location">
    <subcellularLocation>
        <location evidence="1">Cell membrane</location>
        <topology evidence="1">Multi-pass membrane protein</topology>
    </subcellularLocation>
</comment>
<dbReference type="Proteomes" id="UP000290545">
    <property type="component" value="Unassembled WGS sequence"/>
</dbReference>
<protein>
    <submittedName>
        <fullName evidence="10">Glycosyltransferase family 39 protein</fullName>
    </submittedName>
</protein>
<keyword evidence="4 10" id="KW-0808">Transferase</keyword>
<dbReference type="InterPro" id="IPR038731">
    <property type="entry name" value="RgtA/B/C-like"/>
</dbReference>
<dbReference type="GO" id="GO:0009103">
    <property type="term" value="P:lipopolysaccharide biosynthetic process"/>
    <property type="evidence" value="ECO:0007669"/>
    <property type="project" value="UniProtKB-ARBA"/>
</dbReference>
<dbReference type="GO" id="GO:0005886">
    <property type="term" value="C:plasma membrane"/>
    <property type="evidence" value="ECO:0007669"/>
    <property type="project" value="UniProtKB-SubCell"/>
</dbReference>
<dbReference type="PANTHER" id="PTHR33908:SF11">
    <property type="entry name" value="MEMBRANE PROTEIN"/>
    <property type="match status" value="1"/>
</dbReference>
<keyword evidence="7 8" id="KW-0472">Membrane</keyword>
<dbReference type="PANTHER" id="PTHR33908">
    <property type="entry name" value="MANNOSYLTRANSFERASE YKCB-RELATED"/>
    <property type="match status" value="1"/>
</dbReference>
<evidence type="ECO:0000256" key="3">
    <source>
        <dbReference type="ARBA" id="ARBA00022676"/>
    </source>
</evidence>
<keyword evidence="11" id="KW-1185">Reference proteome</keyword>
<accession>A0A4Q1D614</accession>
<evidence type="ECO:0000256" key="1">
    <source>
        <dbReference type="ARBA" id="ARBA00004651"/>
    </source>
</evidence>
<feature type="transmembrane region" description="Helical" evidence="8">
    <location>
        <begin position="7"/>
        <end position="24"/>
    </location>
</feature>
<dbReference type="RefSeq" id="WP_129004046.1">
    <property type="nucleotide sequence ID" value="NZ_SDHZ01000002.1"/>
</dbReference>
<feature type="transmembrane region" description="Helical" evidence="8">
    <location>
        <begin position="244"/>
        <end position="266"/>
    </location>
</feature>
<reference evidence="10 11" key="1">
    <citation type="submission" date="2019-01" db="EMBL/GenBank/DDBJ databases">
        <title>Filimonas sp. strain TTM-71.</title>
        <authorList>
            <person name="Chen W.-M."/>
        </authorList>
    </citation>
    <scope>NUCLEOTIDE SEQUENCE [LARGE SCALE GENOMIC DNA]</scope>
    <source>
        <strain evidence="10 11">TTM-71</strain>
    </source>
</reference>
<feature type="transmembrane region" description="Helical" evidence="8">
    <location>
        <begin position="333"/>
        <end position="356"/>
    </location>
</feature>
<dbReference type="AlphaFoldDB" id="A0A4Q1D614"/>
<dbReference type="Pfam" id="PF13231">
    <property type="entry name" value="PMT_2"/>
    <property type="match status" value="1"/>
</dbReference>
<evidence type="ECO:0000313" key="10">
    <source>
        <dbReference type="EMBL" id="RXK83087.1"/>
    </source>
</evidence>
<keyword evidence="5 8" id="KW-0812">Transmembrane</keyword>
<comment type="caution">
    <text evidence="10">The sequence shown here is derived from an EMBL/GenBank/DDBJ whole genome shotgun (WGS) entry which is preliminary data.</text>
</comment>
<proteinExistence type="predicted"/>
<keyword evidence="2" id="KW-1003">Cell membrane</keyword>
<evidence type="ECO:0000256" key="2">
    <source>
        <dbReference type="ARBA" id="ARBA00022475"/>
    </source>
</evidence>
<keyword evidence="3" id="KW-0328">Glycosyltransferase</keyword>
<feature type="transmembrane region" description="Helical" evidence="8">
    <location>
        <begin position="195"/>
        <end position="214"/>
    </location>
</feature>
<feature type="transmembrane region" description="Helical" evidence="8">
    <location>
        <begin position="278"/>
        <end position="297"/>
    </location>
</feature>
<evidence type="ECO:0000313" key="11">
    <source>
        <dbReference type="Proteomes" id="UP000290545"/>
    </source>
</evidence>
<dbReference type="OrthoDB" id="9813729at2"/>
<feature type="transmembrane region" description="Helical" evidence="8">
    <location>
        <begin position="303"/>
        <end position="321"/>
    </location>
</feature>
<name>A0A4Q1D614_9BACT</name>
<feature type="transmembrane region" description="Helical" evidence="8">
    <location>
        <begin position="159"/>
        <end position="183"/>
    </location>
</feature>
<dbReference type="EMBL" id="SDHZ01000002">
    <property type="protein sequence ID" value="RXK83087.1"/>
    <property type="molecule type" value="Genomic_DNA"/>
</dbReference>
<dbReference type="InterPro" id="IPR050297">
    <property type="entry name" value="LipidA_mod_glycosyltrf_83"/>
</dbReference>
<evidence type="ECO:0000256" key="5">
    <source>
        <dbReference type="ARBA" id="ARBA00022692"/>
    </source>
</evidence>
<evidence type="ECO:0000256" key="8">
    <source>
        <dbReference type="SAM" id="Phobius"/>
    </source>
</evidence>
<evidence type="ECO:0000256" key="4">
    <source>
        <dbReference type="ARBA" id="ARBA00022679"/>
    </source>
</evidence>
<keyword evidence="6 8" id="KW-1133">Transmembrane helix</keyword>
<gene>
    <name evidence="10" type="ORF">ESB13_13260</name>
</gene>
<evidence type="ECO:0000259" key="9">
    <source>
        <dbReference type="Pfam" id="PF13231"/>
    </source>
</evidence>
<feature type="transmembrane region" description="Helical" evidence="8">
    <location>
        <begin position="68"/>
        <end position="87"/>
    </location>
</feature>
<feature type="domain" description="Glycosyltransferase RgtA/B/C/D-like" evidence="9">
    <location>
        <begin position="46"/>
        <end position="212"/>
    </location>
</feature>
<evidence type="ECO:0000256" key="6">
    <source>
        <dbReference type="ARBA" id="ARBA00022989"/>
    </source>
</evidence>
<evidence type="ECO:0000256" key="7">
    <source>
        <dbReference type="ARBA" id="ARBA00023136"/>
    </source>
</evidence>
<feature type="transmembrane region" description="Helical" evidence="8">
    <location>
        <begin position="99"/>
        <end position="120"/>
    </location>
</feature>
<dbReference type="GO" id="GO:0016763">
    <property type="term" value="F:pentosyltransferase activity"/>
    <property type="evidence" value="ECO:0007669"/>
    <property type="project" value="TreeGrafter"/>
</dbReference>
<organism evidence="10 11">
    <name type="scientific">Filimonas effusa</name>
    <dbReference type="NCBI Taxonomy" id="2508721"/>
    <lineage>
        <taxon>Bacteria</taxon>
        <taxon>Pseudomonadati</taxon>
        <taxon>Bacteroidota</taxon>
        <taxon>Chitinophagia</taxon>
        <taxon>Chitinophagales</taxon>
        <taxon>Chitinophagaceae</taxon>
        <taxon>Filimonas</taxon>
    </lineage>
</organism>
<sequence length="514" mass="58922">MYRKKLWYLIVVATLVRLLAAMLLELGNDEVYYYTYALHLQPNYFDHPPAVAFLVRAFTFNLHFLQEVFVRLGAIVFAALGTWLSFYIGKAIKNERTGWYAAVLYTASLYSSLIAGTFILPDSPQAVCWLIALYYMLQIVQDGIAGHKSSLALWIQVGLFNGLCIMCKVHGVFLWGGFGLYALIYNRRIFAVPGFYLSILLTALIISPILLWNVQNNFVTWTYHSERVEVQQLMLDKDSFIQTIFGQFFYNNPVNVVLIVITLLYLRRNMLLQRDVKILLLCCGLPIIAVVSVLSLFRSVLPHWSGPGFMTLCFIAASYLDRRAERLQEKLPLFLRGGLVFLLVVVVGGTCLIRFYPGTIGDKEAEASYGEGDFTLDLYGWRNFSVDFRDWFVQQEREKQLNAGIPIVCNKWFPAAHLEYYVGRHIQSPVIGIGELNDLHHYAWLNTWRPGLQKGADALCIVPSNYPLHPVDTYKTTFESVILLHSFAEKRNGRISRYFYVYRLKGFKGAEYTL</sequence>